<dbReference type="AlphaFoldDB" id="A0A3M8DH50"/>
<gene>
    <name evidence="1" type="ORF">EDM56_16880</name>
</gene>
<comment type="caution">
    <text evidence="1">The sequence shown here is derived from an EMBL/GenBank/DDBJ whole genome shotgun (WGS) entry which is preliminary data.</text>
</comment>
<evidence type="ECO:0000313" key="2">
    <source>
        <dbReference type="Proteomes" id="UP000271031"/>
    </source>
</evidence>
<dbReference type="OrthoDB" id="1707905at2"/>
<sequence>MSQGCPYCGNELQKHEFFCADCGQDEFICYRAVKDYLRKHPNSNAMQVANATGISVSKILQYIREGSLAVVEQEGRRARQ</sequence>
<dbReference type="EMBL" id="RHHQ01000012">
    <property type="protein sequence ID" value="RNB87336.1"/>
    <property type="molecule type" value="Genomic_DNA"/>
</dbReference>
<reference evidence="1 2" key="1">
    <citation type="submission" date="2018-10" db="EMBL/GenBank/DDBJ databases">
        <title>Phylogenomics of Brevibacillus.</title>
        <authorList>
            <person name="Dunlap C."/>
        </authorList>
    </citation>
    <scope>NUCLEOTIDE SEQUENCE [LARGE SCALE GENOMIC DNA]</scope>
    <source>
        <strain evidence="1 2">JCM 15716</strain>
    </source>
</reference>
<name>A0A3M8DH50_9BACL</name>
<organism evidence="1 2">
    <name type="scientific">Brevibacillus fluminis</name>
    <dbReference type="NCBI Taxonomy" id="511487"/>
    <lineage>
        <taxon>Bacteria</taxon>
        <taxon>Bacillati</taxon>
        <taxon>Bacillota</taxon>
        <taxon>Bacilli</taxon>
        <taxon>Bacillales</taxon>
        <taxon>Paenibacillaceae</taxon>
        <taxon>Brevibacillus</taxon>
    </lineage>
</organism>
<protein>
    <recommendedName>
        <fullName evidence="3">MerR family transcriptional regulator</fullName>
    </recommendedName>
</protein>
<dbReference type="RefSeq" id="WP_122919034.1">
    <property type="nucleotide sequence ID" value="NZ_RHHQ01000012.1"/>
</dbReference>
<evidence type="ECO:0008006" key="3">
    <source>
        <dbReference type="Google" id="ProtNLM"/>
    </source>
</evidence>
<accession>A0A3M8DH50</accession>
<dbReference type="Proteomes" id="UP000271031">
    <property type="component" value="Unassembled WGS sequence"/>
</dbReference>
<proteinExistence type="predicted"/>
<evidence type="ECO:0000313" key="1">
    <source>
        <dbReference type="EMBL" id="RNB87336.1"/>
    </source>
</evidence>
<keyword evidence="2" id="KW-1185">Reference proteome</keyword>